<dbReference type="EMBL" id="LDSL01000051">
    <property type="protein sequence ID" value="KTT23225.1"/>
    <property type="molecule type" value="Genomic_DNA"/>
</dbReference>
<evidence type="ECO:0000313" key="2">
    <source>
        <dbReference type="Proteomes" id="UP000072741"/>
    </source>
</evidence>
<protein>
    <submittedName>
        <fullName evidence="1">Uncharacterized protein</fullName>
    </submittedName>
</protein>
<gene>
    <name evidence="1" type="ORF">NS331_08385</name>
</gene>
<name>A0A147H0Q5_9BURK</name>
<evidence type="ECO:0000313" key="1">
    <source>
        <dbReference type="EMBL" id="KTT23225.1"/>
    </source>
</evidence>
<dbReference type="AlphaFoldDB" id="A0A147H0Q5"/>
<reference evidence="1 2" key="1">
    <citation type="journal article" date="2016" name="Front. Microbiol.">
        <title>Genomic Resource of Rice Seed Associated Bacteria.</title>
        <authorList>
            <person name="Midha S."/>
            <person name="Bansal K."/>
            <person name="Sharma S."/>
            <person name="Kumar N."/>
            <person name="Patil P.P."/>
            <person name="Chaudhry V."/>
            <person name="Patil P.B."/>
        </authorList>
    </citation>
    <scope>NUCLEOTIDE SEQUENCE [LARGE SCALE GENOMIC DNA]</scope>
    <source>
        <strain evidence="1 2">NS331</strain>
    </source>
</reference>
<dbReference type="OrthoDB" id="9154986at2"/>
<sequence length="65" mass="7247">MDKRDDEIWIAACAHRLQQHWRTVESSELAATARQIADDPELRAMAPSTAAARWLAPVEAPARGH</sequence>
<dbReference type="Proteomes" id="UP000072741">
    <property type="component" value="Unassembled WGS sequence"/>
</dbReference>
<keyword evidence="2" id="KW-1185">Reference proteome</keyword>
<dbReference type="RefSeq" id="WP_058641536.1">
    <property type="nucleotide sequence ID" value="NZ_LDSL01000051.1"/>
</dbReference>
<comment type="caution">
    <text evidence="1">The sequence shown here is derived from an EMBL/GenBank/DDBJ whole genome shotgun (WGS) entry which is preliminary data.</text>
</comment>
<accession>A0A147H0Q5</accession>
<organism evidence="1 2">
    <name type="scientific">Pseudacidovorax intermedius</name>
    <dbReference type="NCBI Taxonomy" id="433924"/>
    <lineage>
        <taxon>Bacteria</taxon>
        <taxon>Pseudomonadati</taxon>
        <taxon>Pseudomonadota</taxon>
        <taxon>Betaproteobacteria</taxon>
        <taxon>Burkholderiales</taxon>
        <taxon>Comamonadaceae</taxon>
        <taxon>Pseudacidovorax</taxon>
    </lineage>
</organism>
<proteinExistence type="predicted"/>